<dbReference type="PANTHER" id="PTHR40660">
    <property type="entry name" value="5'-PHOSPHATE OXIDASE PUTATIVE DOMAIN-CONTAINING PROTEIN-RELATED"/>
    <property type="match status" value="1"/>
</dbReference>
<name>A0A1Y6K3H4_9CHLR</name>
<dbReference type="AlphaFoldDB" id="A0A1Y6K3H4"/>
<protein>
    <submittedName>
        <fullName evidence="1">Uncharacterized protein</fullName>
    </submittedName>
</protein>
<dbReference type="Proteomes" id="UP000195514">
    <property type="component" value="Chromosome I"/>
</dbReference>
<dbReference type="KEGG" id="abat:CFX1CAM_0331"/>
<gene>
    <name evidence="1" type="ORF">CFX1CAM_0331</name>
</gene>
<organism evidence="1 2">
    <name type="scientific">Candidatus Brevifilum fermentans</name>
    <dbReference type="NCBI Taxonomy" id="1986204"/>
    <lineage>
        <taxon>Bacteria</taxon>
        <taxon>Bacillati</taxon>
        <taxon>Chloroflexota</taxon>
        <taxon>Anaerolineae</taxon>
        <taxon>Anaerolineales</taxon>
        <taxon>Anaerolineaceae</taxon>
        <taxon>Candidatus Brevifilum</taxon>
    </lineage>
</organism>
<evidence type="ECO:0000313" key="2">
    <source>
        <dbReference type="Proteomes" id="UP000195514"/>
    </source>
</evidence>
<dbReference type="Gene3D" id="2.30.110.10">
    <property type="entry name" value="Electron Transport, Fmn-binding Protein, Chain A"/>
    <property type="match status" value="1"/>
</dbReference>
<proteinExistence type="predicted"/>
<dbReference type="InterPro" id="IPR012349">
    <property type="entry name" value="Split_barrel_FMN-bd"/>
</dbReference>
<dbReference type="SUPFAM" id="SSF50475">
    <property type="entry name" value="FMN-binding split barrel"/>
    <property type="match status" value="1"/>
</dbReference>
<dbReference type="PANTHER" id="PTHR40660:SF1">
    <property type="entry name" value="5'-PHOSPHATE OXIDASE PUTATIVE DOMAIN-CONTAINING PROTEIN-RELATED"/>
    <property type="match status" value="1"/>
</dbReference>
<sequence length="290" mass="32054">MLKGPLMTYQPYRSNHLSPAEIDAFEPIMKIGLVATITPEGLPHITMLSSLKASDESTLIWGQFTEGTSSDNVVNNPKIGWLVMTLNKDLWRGTGNFTHTATSGVDFDAYNNTPMFRYNAYFGIHTVYYVDLIAHTGKQPLAMGAIIGAAIKTMLAKPFLRKKGAPVMNPWTMALFNKLDNLKFLAYIAEDGYPIIIPVIQAQAAGSQHLIFSLGAFTDELKAIPAGVPMALFGLCLDMTDVLTRGVYQGLRWVGLQRCGVMKVDWVYNPMPPVPQQIYPPLPLSPVRDF</sequence>
<reference evidence="2" key="1">
    <citation type="submission" date="2017-05" db="EMBL/GenBank/DDBJ databases">
        <authorList>
            <person name="Kirkegaard R."/>
            <person name="Mcilroy J S."/>
        </authorList>
    </citation>
    <scope>NUCLEOTIDE SEQUENCE [LARGE SCALE GENOMIC DNA]</scope>
</reference>
<dbReference type="EMBL" id="LT859958">
    <property type="protein sequence ID" value="SMX53397.1"/>
    <property type="molecule type" value="Genomic_DNA"/>
</dbReference>
<keyword evidence="2" id="KW-1185">Reference proteome</keyword>
<evidence type="ECO:0000313" key="1">
    <source>
        <dbReference type="EMBL" id="SMX53397.1"/>
    </source>
</evidence>
<accession>A0A1Y6K3H4</accession>